<evidence type="ECO:0000313" key="2">
    <source>
        <dbReference type="Proteomes" id="UP000177187"/>
    </source>
</evidence>
<sequence length="163" mass="18011">MELYALDSGGRLWRYGEVWETAADPIIGTPPYDLDVLHYAPTGVTLFLAVDAEGALYTRFDDGWEIHAVMHDTAVAPYSVTGFYEPESLNVFVMVINGAGQVYSDEGGGYVTLGEPFPGEPPFEAGSLVHENEDRYYITALDGTGAFRVMREDAGWETFFDSF</sequence>
<reference evidence="1 2" key="1">
    <citation type="journal article" date="2016" name="Nat. Commun.">
        <title>Thousands of microbial genomes shed light on interconnected biogeochemical processes in an aquifer system.</title>
        <authorList>
            <person name="Anantharaman K."/>
            <person name="Brown C.T."/>
            <person name="Hug L.A."/>
            <person name="Sharon I."/>
            <person name="Castelle C.J."/>
            <person name="Probst A.J."/>
            <person name="Thomas B.C."/>
            <person name="Singh A."/>
            <person name="Wilkins M.J."/>
            <person name="Karaoz U."/>
            <person name="Brodie E.L."/>
            <person name="Williams K.H."/>
            <person name="Hubbard S.S."/>
            <person name="Banfield J.F."/>
        </authorList>
    </citation>
    <scope>NUCLEOTIDE SEQUENCE [LARGE SCALE GENOMIC DNA]</scope>
</reference>
<dbReference type="Proteomes" id="UP000177187">
    <property type="component" value="Unassembled WGS sequence"/>
</dbReference>
<evidence type="ECO:0000313" key="1">
    <source>
        <dbReference type="EMBL" id="OGD79166.1"/>
    </source>
</evidence>
<dbReference type="EMBL" id="MFAF01000015">
    <property type="protein sequence ID" value="OGD79166.1"/>
    <property type="molecule type" value="Genomic_DNA"/>
</dbReference>
<organism evidence="1 2">
    <name type="scientific">Candidatus Coatesbacteria bacterium RBG_13_66_14</name>
    <dbReference type="NCBI Taxonomy" id="1817816"/>
    <lineage>
        <taxon>Bacteria</taxon>
        <taxon>Candidatus Coatesiibacteriota</taxon>
    </lineage>
</organism>
<gene>
    <name evidence="1" type="ORF">A2Y64_08500</name>
</gene>
<comment type="caution">
    <text evidence="1">The sequence shown here is derived from an EMBL/GenBank/DDBJ whole genome shotgun (WGS) entry which is preliminary data.</text>
</comment>
<dbReference type="AlphaFoldDB" id="A0A1F5FHS3"/>
<name>A0A1F5FHS3_9BACT</name>
<protein>
    <submittedName>
        <fullName evidence="1">Uncharacterized protein</fullName>
    </submittedName>
</protein>
<dbReference type="STRING" id="1817816.A2Y64_08500"/>
<accession>A0A1F5FHS3</accession>
<proteinExistence type="predicted"/>